<evidence type="ECO:0008006" key="3">
    <source>
        <dbReference type="Google" id="ProtNLM"/>
    </source>
</evidence>
<protein>
    <recommendedName>
        <fullName evidence="3">DUF2834 domain-containing protein</fullName>
    </recommendedName>
</protein>
<dbReference type="PANTHER" id="PTHR36009:SF3">
    <property type="entry name" value="TRANSMEMBRANE PROTEIN"/>
    <property type="match status" value="1"/>
</dbReference>
<name>A0A1D1ZUF9_AUXPR</name>
<evidence type="ECO:0000313" key="2">
    <source>
        <dbReference type="EMBL" id="JAT70303.1"/>
    </source>
</evidence>
<gene>
    <name evidence="2" type="ORF">g.7444</name>
</gene>
<accession>A0A1D1ZUF9</accession>
<dbReference type="EMBL" id="GDKF01008319">
    <property type="protein sequence ID" value="JAT70303.1"/>
    <property type="molecule type" value="Transcribed_RNA"/>
</dbReference>
<feature type="transmembrane region" description="Helical" evidence="1">
    <location>
        <begin position="158"/>
        <end position="178"/>
    </location>
</feature>
<dbReference type="PANTHER" id="PTHR36009">
    <property type="match status" value="1"/>
</dbReference>
<sequence length="332" mass="35789">LAKRRGCWSHRQLIMIAVASNGCISSPTHGLSVTRPVASARLAPIARRSIHRAFARFAPHESLVNGMHQGMAGAKLRPQKSRSWSACMATGQQKEGVASPNPPPQTNILATAGLFTIWASLLAYAFFVAPNQTPLRDAVFIQKLVGLGDPTTTPVNAVFTQLFLAMGVWPLIYTALLIPSARSGNGVPAWPFCTLSFAAGVFALLPYMALWTPEREGSSREPRRGPRILESRLLPIATLAGAVYCIAAAALAGSDAWVAFFQLFWESRFVHVTTVDFSMLCLLAPFWVGLDASQRGFQGRAAGLAALPLLGPAIYLCLRPRAPPTADEAERQ</sequence>
<feature type="transmembrane region" description="Helical" evidence="1">
    <location>
        <begin position="190"/>
        <end position="213"/>
    </location>
</feature>
<feature type="transmembrane region" description="Helical" evidence="1">
    <location>
        <begin position="233"/>
        <end position="257"/>
    </location>
</feature>
<feature type="transmembrane region" description="Helical" evidence="1">
    <location>
        <begin position="269"/>
        <end position="288"/>
    </location>
</feature>
<keyword evidence="1" id="KW-0812">Transmembrane</keyword>
<evidence type="ECO:0000256" key="1">
    <source>
        <dbReference type="SAM" id="Phobius"/>
    </source>
</evidence>
<reference evidence="2" key="1">
    <citation type="submission" date="2015-08" db="EMBL/GenBank/DDBJ databases">
        <authorList>
            <person name="Babu N.S."/>
            <person name="Beckwith C.J."/>
            <person name="Beseler K.G."/>
            <person name="Brison A."/>
            <person name="Carone J.V."/>
            <person name="Caskin T.P."/>
            <person name="Diamond M."/>
            <person name="Durham M.E."/>
            <person name="Foxe J.M."/>
            <person name="Go M."/>
            <person name="Henderson B.A."/>
            <person name="Jones I.B."/>
            <person name="McGettigan J.A."/>
            <person name="Micheletti S.J."/>
            <person name="Nasrallah M.E."/>
            <person name="Ortiz D."/>
            <person name="Piller C.R."/>
            <person name="Privatt S.R."/>
            <person name="Schneider S.L."/>
            <person name="Sharp S."/>
            <person name="Smith T.C."/>
            <person name="Stanton J.D."/>
            <person name="Ullery H.E."/>
            <person name="Wilson R.J."/>
            <person name="Serrano M.G."/>
            <person name="Buck G."/>
            <person name="Lee V."/>
            <person name="Wang Y."/>
            <person name="Carvalho R."/>
            <person name="Voegtly L."/>
            <person name="Shi R."/>
            <person name="Duckworth R."/>
            <person name="Johnson A."/>
            <person name="Loviza R."/>
            <person name="Walstead R."/>
            <person name="Shah Z."/>
            <person name="Kiflezghi M."/>
            <person name="Wade K."/>
            <person name="Ball S.L."/>
            <person name="Bradley K.W."/>
            <person name="Asai D.J."/>
            <person name="Bowman C.A."/>
            <person name="Russell D.A."/>
            <person name="Pope W.H."/>
            <person name="Jacobs-Sera D."/>
            <person name="Hendrix R.W."/>
            <person name="Hatfull G.F."/>
        </authorList>
    </citation>
    <scope>NUCLEOTIDE SEQUENCE</scope>
</reference>
<feature type="transmembrane region" description="Helical" evidence="1">
    <location>
        <begin position="108"/>
        <end position="127"/>
    </location>
</feature>
<keyword evidence="1" id="KW-1133">Transmembrane helix</keyword>
<organism evidence="2">
    <name type="scientific">Auxenochlorella protothecoides</name>
    <name type="common">Green microalga</name>
    <name type="synonym">Chlorella protothecoides</name>
    <dbReference type="NCBI Taxonomy" id="3075"/>
    <lineage>
        <taxon>Eukaryota</taxon>
        <taxon>Viridiplantae</taxon>
        <taxon>Chlorophyta</taxon>
        <taxon>core chlorophytes</taxon>
        <taxon>Trebouxiophyceae</taxon>
        <taxon>Chlorellales</taxon>
        <taxon>Chlorellaceae</taxon>
        <taxon>Auxenochlorella</taxon>
    </lineage>
</organism>
<feature type="non-terminal residue" evidence="2">
    <location>
        <position position="1"/>
    </location>
</feature>
<proteinExistence type="predicted"/>
<keyword evidence="1" id="KW-0472">Membrane</keyword>
<dbReference type="AlphaFoldDB" id="A0A1D1ZUF9"/>